<gene>
    <name evidence="2" type="ORF">FDW42_08830</name>
    <name evidence="3" type="ORF">FVD16_09855</name>
</gene>
<proteinExistence type="predicted"/>
<dbReference type="RefSeq" id="WP_082200513.1">
    <property type="nucleotide sequence ID" value="NZ_CAUWMG010000038.1"/>
</dbReference>
<protein>
    <submittedName>
        <fullName evidence="2">Uncharacterized protein</fullName>
    </submittedName>
</protein>
<dbReference type="KEGG" id="chv:CHELV3228_1601"/>
<dbReference type="Proteomes" id="UP000321317">
    <property type="component" value="Unassembled WGS sequence"/>
</dbReference>
<evidence type="ECO:0000256" key="1">
    <source>
        <dbReference type="SAM" id="SignalP"/>
    </source>
</evidence>
<feature type="chain" id="PRO_5043511475" evidence="1">
    <location>
        <begin position="20"/>
        <end position="65"/>
    </location>
</feature>
<dbReference type="EMBL" id="VRMA01000082">
    <property type="protein sequence ID" value="TXK53725.1"/>
    <property type="molecule type" value="Genomic_DNA"/>
</dbReference>
<accession>A0AAX2UHL6</accession>
<sequence>MKKIVSSIILLGCLSSVFAATWHYDTDGCTKVYAYGSDSSECFDKRREILKEAGRNLICKYGYCF</sequence>
<comment type="caution">
    <text evidence="2">The sequence shown here is derived from an EMBL/GenBank/DDBJ whole genome shotgun (WGS) entry which is preliminary data.</text>
</comment>
<dbReference type="AlphaFoldDB" id="A0AAX2UHL6"/>
<dbReference type="GeneID" id="52037511"/>
<organism evidence="2 4">
    <name type="scientific">Campylobacter helveticus</name>
    <dbReference type="NCBI Taxonomy" id="28898"/>
    <lineage>
        <taxon>Bacteria</taxon>
        <taxon>Pseudomonadati</taxon>
        <taxon>Campylobacterota</taxon>
        <taxon>Epsilonproteobacteria</taxon>
        <taxon>Campylobacterales</taxon>
        <taxon>Campylobacteraceae</taxon>
        <taxon>Campylobacter</taxon>
    </lineage>
</organism>
<dbReference type="EMBL" id="VDBS01000071">
    <property type="protein sequence ID" value="TNB55671.1"/>
    <property type="molecule type" value="Genomic_DNA"/>
</dbReference>
<evidence type="ECO:0000313" key="2">
    <source>
        <dbReference type="EMBL" id="TNB55671.1"/>
    </source>
</evidence>
<reference evidence="3 5" key="2">
    <citation type="submission" date="2019-08" db="EMBL/GenBank/DDBJ databases">
        <title>Rapid identification of Enteric Bacteria from Whole Genome Sequences (WGS) using Average Nucleotide Identity (ANI).</title>
        <authorList>
            <person name="Lane C."/>
        </authorList>
    </citation>
    <scope>NUCLEOTIDE SEQUENCE [LARGE SCALE GENOMIC DNA]</scope>
    <source>
        <strain evidence="3 5">D4984</strain>
    </source>
</reference>
<evidence type="ECO:0000313" key="3">
    <source>
        <dbReference type="EMBL" id="TXK53725.1"/>
    </source>
</evidence>
<reference evidence="2 4" key="1">
    <citation type="submission" date="2019-05" db="EMBL/GenBank/DDBJ databases">
        <title>Draft genomes of eight strains of Campylobacter helveticus isolated from cats and a dog in New Zealand.</title>
        <authorList>
            <person name="Bojanic K."/>
            <person name="Midwinter A.C."/>
            <person name="Biggs P.J."/>
            <person name="Acke E."/>
            <person name="Cornelius A.J."/>
            <person name="Marshall J.C."/>
        </authorList>
    </citation>
    <scope>NUCLEOTIDE SEQUENCE [LARGE SCALE GENOMIC DNA]</scope>
    <source>
        <strain evidence="2 4">ACP123b</strain>
    </source>
</reference>
<name>A0AAX2UHL6_9BACT</name>
<dbReference type="Proteomes" id="UP000306813">
    <property type="component" value="Unassembled WGS sequence"/>
</dbReference>
<keyword evidence="1" id="KW-0732">Signal</keyword>
<evidence type="ECO:0000313" key="5">
    <source>
        <dbReference type="Proteomes" id="UP000321317"/>
    </source>
</evidence>
<feature type="signal peptide" evidence="1">
    <location>
        <begin position="1"/>
        <end position="19"/>
    </location>
</feature>
<evidence type="ECO:0000313" key="4">
    <source>
        <dbReference type="Proteomes" id="UP000306813"/>
    </source>
</evidence>
<keyword evidence="5" id="KW-1185">Reference proteome</keyword>